<reference evidence="3" key="1">
    <citation type="journal article" date="2015" name="Proc. Natl. Acad. Sci. U.S.A.">
        <title>Genome sequencing of adzuki bean (Vigna angularis) provides insight into high starch and low fat accumulation and domestication.</title>
        <authorList>
            <person name="Yang K."/>
            <person name="Tian Z."/>
            <person name="Chen C."/>
            <person name="Luo L."/>
            <person name="Zhao B."/>
            <person name="Wang Z."/>
            <person name="Yu L."/>
            <person name="Li Y."/>
            <person name="Sun Y."/>
            <person name="Li W."/>
            <person name="Chen Y."/>
            <person name="Li Y."/>
            <person name="Zhang Y."/>
            <person name="Ai D."/>
            <person name="Zhao J."/>
            <person name="Shang C."/>
            <person name="Ma Y."/>
            <person name="Wu B."/>
            <person name="Wang M."/>
            <person name="Gao L."/>
            <person name="Sun D."/>
            <person name="Zhang P."/>
            <person name="Guo F."/>
            <person name="Wang W."/>
            <person name="Li Y."/>
            <person name="Wang J."/>
            <person name="Varshney R.K."/>
            <person name="Wang J."/>
            <person name="Ling H.Q."/>
            <person name="Wan P."/>
        </authorList>
    </citation>
    <scope>NUCLEOTIDE SEQUENCE</scope>
    <source>
        <strain evidence="3">cv. Jingnong 6</strain>
    </source>
</reference>
<dbReference type="AlphaFoldDB" id="A0A0L9V3B6"/>
<evidence type="ECO:0000313" key="3">
    <source>
        <dbReference type="Proteomes" id="UP000053144"/>
    </source>
</evidence>
<gene>
    <name evidence="2" type="ORF">LR48_Vigan08g006100</name>
</gene>
<dbReference type="Proteomes" id="UP000053144">
    <property type="component" value="Chromosome 8"/>
</dbReference>
<evidence type="ECO:0000313" key="2">
    <source>
        <dbReference type="EMBL" id="KOM49234.1"/>
    </source>
</evidence>
<dbReference type="Gramene" id="KOM49234">
    <property type="protein sequence ID" value="KOM49234"/>
    <property type="gene ID" value="LR48_Vigan08g006100"/>
</dbReference>
<feature type="region of interest" description="Disordered" evidence="1">
    <location>
        <begin position="82"/>
        <end position="112"/>
    </location>
</feature>
<sequence>MRAFQILKLGFRIGLMKKFTFRIQIWLSKNHCALSHCISDFKFYMFSMCAWSGKRDPPSLAPKLELYLNFWRTLIPIKENQRTKETLKSKHPSDLASEPDSNPDYRPHRLGSKTARNRFVLPTCSLKPLAPPPQPLQAPSCEAAKRDIDFWKSWPFGFDNGRRRWLGKRPTGARESTTGGGTTAGASAVLLGSRTGSGNTGKSSRSDSTGSDNTGSGSTGSGSTGSGNTRSDSTDDEGLFKE</sequence>
<feature type="compositionally biased region" description="Low complexity" evidence="1">
    <location>
        <begin position="206"/>
        <end position="216"/>
    </location>
</feature>
<feature type="region of interest" description="Disordered" evidence="1">
    <location>
        <begin position="162"/>
        <end position="242"/>
    </location>
</feature>
<protein>
    <submittedName>
        <fullName evidence="2">Uncharacterized protein</fullName>
    </submittedName>
</protein>
<dbReference type="EMBL" id="CM003378">
    <property type="protein sequence ID" value="KOM49234.1"/>
    <property type="molecule type" value="Genomic_DNA"/>
</dbReference>
<feature type="compositionally biased region" description="Basic and acidic residues" evidence="1">
    <location>
        <begin position="82"/>
        <end position="93"/>
    </location>
</feature>
<organism evidence="2 3">
    <name type="scientific">Phaseolus angularis</name>
    <name type="common">Azuki bean</name>
    <name type="synonym">Vigna angularis</name>
    <dbReference type="NCBI Taxonomy" id="3914"/>
    <lineage>
        <taxon>Eukaryota</taxon>
        <taxon>Viridiplantae</taxon>
        <taxon>Streptophyta</taxon>
        <taxon>Embryophyta</taxon>
        <taxon>Tracheophyta</taxon>
        <taxon>Spermatophyta</taxon>
        <taxon>Magnoliopsida</taxon>
        <taxon>eudicotyledons</taxon>
        <taxon>Gunneridae</taxon>
        <taxon>Pentapetalae</taxon>
        <taxon>rosids</taxon>
        <taxon>fabids</taxon>
        <taxon>Fabales</taxon>
        <taxon>Fabaceae</taxon>
        <taxon>Papilionoideae</taxon>
        <taxon>50 kb inversion clade</taxon>
        <taxon>NPAAA clade</taxon>
        <taxon>indigoferoid/millettioid clade</taxon>
        <taxon>Phaseoleae</taxon>
        <taxon>Vigna</taxon>
    </lineage>
</organism>
<accession>A0A0L9V3B6</accession>
<proteinExistence type="predicted"/>
<name>A0A0L9V3B6_PHAAN</name>
<evidence type="ECO:0000256" key="1">
    <source>
        <dbReference type="SAM" id="MobiDB-lite"/>
    </source>
</evidence>